<gene>
    <name evidence="2" type="ORF">B7P43_G08656</name>
</gene>
<feature type="compositionally biased region" description="Basic and acidic residues" evidence="1">
    <location>
        <begin position="129"/>
        <end position="139"/>
    </location>
</feature>
<evidence type="ECO:0000313" key="3">
    <source>
        <dbReference type="Proteomes" id="UP000235965"/>
    </source>
</evidence>
<name>A0A2J7PUH4_9NEOP</name>
<evidence type="ECO:0000313" key="2">
    <source>
        <dbReference type="EMBL" id="PNF19995.1"/>
    </source>
</evidence>
<comment type="caution">
    <text evidence="2">The sequence shown here is derived from an EMBL/GenBank/DDBJ whole genome shotgun (WGS) entry which is preliminary data.</text>
</comment>
<sequence length="268" mass="29777">MLMMVAANRSRPLVRPKREIHPNQEMDIDALPGLGVYWDTNILIRQKGEPGANGSTLEQKMKTTRPASQVDGQATSNITPDHEAEIPADYGDHQDRTLVSKGLLPQSNERLETGDDLTARANSFLHELHTSEKESRQQEDASLGNEGYSTGGTELTRSPNPSYTKYHHYDEFRPVWDYYQDDGYDSTPSAVSSLEVGLGNEGSVSDYELNLYPFMNFANYVWSIVASASKRILSSVTVAQCYELVVCEAHRVGRAWGESGMLLASGLR</sequence>
<keyword evidence="3" id="KW-1185">Reference proteome</keyword>
<dbReference type="InParanoid" id="A0A2J7PUH4"/>
<dbReference type="OrthoDB" id="8195415at2759"/>
<organism evidence="2 3">
    <name type="scientific">Cryptotermes secundus</name>
    <dbReference type="NCBI Taxonomy" id="105785"/>
    <lineage>
        <taxon>Eukaryota</taxon>
        <taxon>Metazoa</taxon>
        <taxon>Ecdysozoa</taxon>
        <taxon>Arthropoda</taxon>
        <taxon>Hexapoda</taxon>
        <taxon>Insecta</taxon>
        <taxon>Pterygota</taxon>
        <taxon>Neoptera</taxon>
        <taxon>Polyneoptera</taxon>
        <taxon>Dictyoptera</taxon>
        <taxon>Blattodea</taxon>
        <taxon>Blattoidea</taxon>
        <taxon>Termitoidae</taxon>
        <taxon>Kalotermitidae</taxon>
        <taxon>Cryptotermitinae</taxon>
        <taxon>Cryptotermes</taxon>
    </lineage>
</organism>
<proteinExistence type="predicted"/>
<evidence type="ECO:0000256" key="1">
    <source>
        <dbReference type="SAM" id="MobiDB-lite"/>
    </source>
</evidence>
<reference evidence="2 3" key="1">
    <citation type="submission" date="2017-12" db="EMBL/GenBank/DDBJ databases">
        <title>Hemimetabolous genomes reveal molecular basis of termite eusociality.</title>
        <authorList>
            <person name="Harrison M.C."/>
            <person name="Jongepier E."/>
            <person name="Robertson H.M."/>
            <person name="Arning N."/>
            <person name="Bitard-Feildel T."/>
            <person name="Chao H."/>
            <person name="Childers C.P."/>
            <person name="Dinh H."/>
            <person name="Doddapaneni H."/>
            <person name="Dugan S."/>
            <person name="Gowin J."/>
            <person name="Greiner C."/>
            <person name="Han Y."/>
            <person name="Hu H."/>
            <person name="Hughes D.S.T."/>
            <person name="Huylmans A.-K."/>
            <person name="Kemena C."/>
            <person name="Kremer L.P.M."/>
            <person name="Lee S.L."/>
            <person name="Lopez-Ezquerra A."/>
            <person name="Mallet L."/>
            <person name="Monroy-Kuhn J.M."/>
            <person name="Moser A."/>
            <person name="Murali S.C."/>
            <person name="Muzny D.M."/>
            <person name="Otani S."/>
            <person name="Piulachs M.-D."/>
            <person name="Poelchau M."/>
            <person name="Qu J."/>
            <person name="Schaub F."/>
            <person name="Wada-Katsumata A."/>
            <person name="Worley K.C."/>
            <person name="Xie Q."/>
            <person name="Ylla G."/>
            <person name="Poulsen M."/>
            <person name="Gibbs R.A."/>
            <person name="Schal C."/>
            <person name="Richards S."/>
            <person name="Belles X."/>
            <person name="Korb J."/>
            <person name="Bornberg-Bauer E."/>
        </authorList>
    </citation>
    <scope>NUCLEOTIDE SEQUENCE [LARGE SCALE GENOMIC DNA]</scope>
    <source>
        <tissue evidence="2">Whole body</tissue>
    </source>
</reference>
<feature type="compositionally biased region" description="Polar residues" evidence="1">
    <location>
        <begin position="147"/>
        <end position="163"/>
    </location>
</feature>
<feature type="region of interest" description="Disordered" evidence="1">
    <location>
        <begin position="129"/>
        <end position="163"/>
    </location>
</feature>
<dbReference type="AlphaFoldDB" id="A0A2J7PUH4"/>
<dbReference type="EMBL" id="NEVH01021197">
    <property type="protein sequence ID" value="PNF19995.1"/>
    <property type="molecule type" value="Genomic_DNA"/>
</dbReference>
<accession>A0A2J7PUH4</accession>
<dbReference type="Proteomes" id="UP000235965">
    <property type="component" value="Unassembled WGS sequence"/>
</dbReference>
<protein>
    <submittedName>
        <fullName evidence="2">Uncharacterized protein</fullName>
    </submittedName>
</protein>